<dbReference type="GO" id="GO:0015031">
    <property type="term" value="P:protein transport"/>
    <property type="evidence" value="ECO:0007669"/>
    <property type="project" value="InterPro"/>
</dbReference>
<dbReference type="RefSeq" id="WP_088920468.1">
    <property type="nucleotide sequence ID" value="NZ_CP018632.1"/>
</dbReference>
<evidence type="ECO:0000256" key="10">
    <source>
        <dbReference type="HAMAP-Rule" id="MF_02203"/>
    </source>
</evidence>
<reference evidence="11 12" key="1">
    <citation type="submission" date="2016-12" db="EMBL/GenBank/DDBJ databases">
        <authorList>
            <person name="Song W.-J."/>
            <person name="Kurnit D.M."/>
        </authorList>
    </citation>
    <scope>NUCLEOTIDE SEQUENCE [LARGE SCALE GENOMIC DNA]</scope>
    <source>
        <strain evidence="11 12">IMCC3135</strain>
    </source>
</reference>
<dbReference type="EMBL" id="CP018632">
    <property type="protein sequence ID" value="ASJ75568.1"/>
    <property type="molecule type" value="Genomic_DNA"/>
</dbReference>
<dbReference type="Pfam" id="PF02472">
    <property type="entry name" value="ExbD"/>
    <property type="match status" value="1"/>
</dbReference>
<evidence type="ECO:0000313" key="12">
    <source>
        <dbReference type="Proteomes" id="UP000250079"/>
    </source>
</evidence>
<dbReference type="NCBIfam" id="TIGR02801">
    <property type="entry name" value="tolR"/>
    <property type="match status" value="1"/>
</dbReference>
<proteinExistence type="inferred from homology"/>
<dbReference type="HAMAP" id="MF_02203">
    <property type="entry name" value="TolR"/>
    <property type="match status" value="1"/>
</dbReference>
<comment type="subunit">
    <text evidence="10">The Tol-Pal system is composed of five core proteins: the inner membrane proteins TolA, TolQ and TolR, the periplasmic protein TolB and the outer membrane protein Pal. They form a network linking the inner and outer membranes and the peptidoglycan layer.</text>
</comment>
<keyword evidence="9 10" id="KW-0131">Cell cycle</keyword>
<protein>
    <recommendedName>
        <fullName evidence="10">Tol-Pal system protein TolR</fullName>
    </recommendedName>
</protein>
<evidence type="ECO:0000256" key="3">
    <source>
        <dbReference type="ARBA" id="ARBA00022475"/>
    </source>
</evidence>
<gene>
    <name evidence="11" type="primary">exbD_3</name>
    <name evidence="10" type="synonym">tolR</name>
    <name evidence="11" type="ORF">IMCC3135_27575</name>
</gene>
<comment type="function">
    <text evidence="10">Part of the Tol-Pal system, which plays a role in outer membrane invagination during cell division and is important for maintaining outer membrane integrity.</text>
</comment>
<evidence type="ECO:0000256" key="9">
    <source>
        <dbReference type="ARBA" id="ARBA00023306"/>
    </source>
</evidence>
<evidence type="ECO:0000313" key="11">
    <source>
        <dbReference type="EMBL" id="ASJ75568.1"/>
    </source>
</evidence>
<dbReference type="PANTHER" id="PTHR30558">
    <property type="entry name" value="EXBD MEMBRANE COMPONENT OF PMF-DRIVEN MACROMOLECULE IMPORT SYSTEM"/>
    <property type="match status" value="1"/>
</dbReference>
<sequence length="148" mass="16275">MRAIRPIRANRRPRRMVAEINVVPYIDVMLVLLVIFMITAPLLQTGVEIDLPDAAATPIADAGEAQEPLILSVDSSGEWYLNVGEETDKPLTREEVQRLASAVLRLNPERRVLVAGDASINYGQIMQAMVTLQLSGAPEIGLMSDPER</sequence>
<keyword evidence="5 10" id="KW-0132">Cell division</keyword>
<accession>A0A2Z2P0E9</accession>
<keyword evidence="6 10" id="KW-0812">Transmembrane</keyword>
<evidence type="ECO:0000256" key="4">
    <source>
        <dbReference type="ARBA" id="ARBA00022519"/>
    </source>
</evidence>
<name>A0A2Z2P0E9_9GAMM</name>
<feature type="transmembrane region" description="Helical" evidence="10">
    <location>
        <begin position="21"/>
        <end position="43"/>
    </location>
</feature>
<evidence type="ECO:0000256" key="7">
    <source>
        <dbReference type="ARBA" id="ARBA00022989"/>
    </source>
</evidence>
<evidence type="ECO:0000256" key="1">
    <source>
        <dbReference type="ARBA" id="ARBA00004162"/>
    </source>
</evidence>
<dbReference type="PANTHER" id="PTHR30558:SF7">
    <property type="entry name" value="TOL-PAL SYSTEM PROTEIN TOLR"/>
    <property type="match status" value="1"/>
</dbReference>
<evidence type="ECO:0000256" key="8">
    <source>
        <dbReference type="ARBA" id="ARBA00023136"/>
    </source>
</evidence>
<dbReference type="Gene3D" id="3.30.420.270">
    <property type="match status" value="1"/>
</dbReference>
<comment type="similarity">
    <text evidence="2 10">Belongs to the ExbD/TolR family.</text>
</comment>
<keyword evidence="4 10" id="KW-0997">Cell inner membrane</keyword>
<comment type="subcellular location">
    <subcellularLocation>
        <location evidence="10">Cell inner membrane</location>
        <topology evidence="10">Single-pass membrane protein</topology>
    </subcellularLocation>
    <subcellularLocation>
        <location evidence="1">Cell membrane</location>
        <topology evidence="1">Single-pass membrane protein</topology>
    </subcellularLocation>
</comment>
<dbReference type="GO" id="GO:0005886">
    <property type="term" value="C:plasma membrane"/>
    <property type="evidence" value="ECO:0007669"/>
    <property type="project" value="UniProtKB-SubCell"/>
</dbReference>
<dbReference type="GO" id="GO:0022857">
    <property type="term" value="F:transmembrane transporter activity"/>
    <property type="evidence" value="ECO:0007669"/>
    <property type="project" value="InterPro"/>
</dbReference>
<keyword evidence="12" id="KW-1185">Reference proteome</keyword>
<dbReference type="AlphaFoldDB" id="A0A2Z2P0E9"/>
<keyword evidence="8 10" id="KW-0472">Membrane</keyword>
<dbReference type="GO" id="GO:0051301">
    <property type="term" value="P:cell division"/>
    <property type="evidence" value="ECO:0007669"/>
    <property type="project" value="UniProtKB-UniRule"/>
</dbReference>
<dbReference type="OrthoDB" id="9798629at2"/>
<evidence type="ECO:0000256" key="6">
    <source>
        <dbReference type="ARBA" id="ARBA00022692"/>
    </source>
</evidence>
<keyword evidence="3 10" id="KW-1003">Cell membrane</keyword>
<dbReference type="KEGG" id="gai:IMCC3135_27575"/>
<dbReference type="Proteomes" id="UP000250079">
    <property type="component" value="Chromosome"/>
</dbReference>
<dbReference type="InterPro" id="IPR014168">
    <property type="entry name" value="Tol-Pal_TolR"/>
</dbReference>
<dbReference type="InterPro" id="IPR003400">
    <property type="entry name" value="ExbD"/>
</dbReference>
<evidence type="ECO:0000256" key="2">
    <source>
        <dbReference type="ARBA" id="ARBA00005811"/>
    </source>
</evidence>
<organism evidence="11 12">
    <name type="scientific">Granulosicoccus antarcticus IMCC3135</name>
    <dbReference type="NCBI Taxonomy" id="1192854"/>
    <lineage>
        <taxon>Bacteria</taxon>
        <taxon>Pseudomonadati</taxon>
        <taxon>Pseudomonadota</taxon>
        <taxon>Gammaproteobacteria</taxon>
        <taxon>Chromatiales</taxon>
        <taxon>Granulosicoccaceae</taxon>
        <taxon>Granulosicoccus</taxon>
    </lineage>
</organism>
<evidence type="ECO:0000256" key="5">
    <source>
        <dbReference type="ARBA" id="ARBA00022618"/>
    </source>
</evidence>
<keyword evidence="7 10" id="KW-1133">Transmembrane helix</keyword>